<sequence length="132" mass="15568">MFFDIPLHKLSSLSNSLVVYLSLPIYEQIIQLQIRVHKSNVLETLRSIHPLAQRIPLEDMDISNPKMLTCGTLGFHFNMNLASPFSITFIRLFRYLERMYALLDMCGMEFHSYDFQIQLQYFCKSILYTSYV</sequence>
<evidence type="ECO:0000313" key="2">
    <source>
        <dbReference type="RefSeq" id="XP_022632662.1"/>
    </source>
</evidence>
<accession>A0A3Q0ER13</accession>
<proteinExistence type="predicted"/>
<protein>
    <submittedName>
        <fullName evidence="2">Uncharacterized protein LOC111240904</fullName>
    </submittedName>
</protein>
<keyword evidence="1" id="KW-1185">Reference proteome</keyword>
<name>A0A3Q0ER13_VIGRR</name>
<reference evidence="2" key="1">
    <citation type="submission" date="2025-08" db="UniProtKB">
        <authorList>
            <consortium name="RefSeq"/>
        </authorList>
    </citation>
    <scope>IDENTIFICATION</scope>
    <source>
        <tissue evidence="2">Leaf</tissue>
    </source>
</reference>
<dbReference type="KEGG" id="vra:111240904"/>
<dbReference type="AlphaFoldDB" id="A0A3Q0ER13"/>
<dbReference type="GeneID" id="111240904"/>
<evidence type="ECO:0000313" key="1">
    <source>
        <dbReference type="Proteomes" id="UP000087766"/>
    </source>
</evidence>
<dbReference type="RefSeq" id="XP_022632662.1">
    <property type="nucleotide sequence ID" value="XM_022776941.1"/>
</dbReference>
<gene>
    <name evidence="2" type="primary">LOC111240904</name>
</gene>
<organism evidence="1 2">
    <name type="scientific">Vigna radiata var. radiata</name>
    <name type="common">Mung bean</name>
    <name type="synonym">Phaseolus aureus</name>
    <dbReference type="NCBI Taxonomy" id="3916"/>
    <lineage>
        <taxon>Eukaryota</taxon>
        <taxon>Viridiplantae</taxon>
        <taxon>Streptophyta</taxon>
        <taxon>Embryophyta</taxon>
        <taxon>Tracheophyta</taxon>
        <taxon>Spermatophyta</taxon>
        <taxon>Magnoliopsida</taxon>
        <taxon>eudicotyledons</taxon>
        <taxon>Gunneridae</taxon>
        <taxon>Pentapetalae</taxon>
        <taxon>rosids</taxon>
        <taxon>fabids</taxon>
        <taxon>Fabales</taxon>
        <taxon>Fabaceae</taxon>
        <taxon>Papilionoideae</taxon>
        <taxon>50 kb inversion clade</taxon>
        <taxon>NPAAA clade</taxon>
        <taxon>indigoferoid/millettioid clade</taxon>
        <taxon>Phaseoleae</taxon>
        <taxon>Vigna</taxon>
    </lineage>
</organism>
<dbReference type="Proteomes" id="UP000087766">
    <property type="component" value="Unplaced"/>
</dbReference>